<gene>
    <name evidence="1" type="ORF">SAMN05216244_2431</name>
</gene>
<protein>
    <submittedName>
        <fullName evidence="1">Uncharacterized protein</fullName>
    </submittedName>
</protein>
<organism evidence="1 2">
    <name type="scientific">Sediminibacillus halophilus</name>
    <dbReference type="NCBI Taxonomy" id="482461"/>
    <lineage>
        <taxon>Bacteria</taxon>
        <taxon>Bacillati</taxon>
        <taxon>Bacillota</taxon>
        <taxon>Bacilli</taxon>
        <taxon>Bacillales</taxon>
        <taxon>Bacillaceae</taxon>
        <taxon>Sediminibacillus</taxon>
    </lineage>
</organism>
<accession>A0A1G9T4H6</accession>
<evidence type="ECO:0000313" key="1">
    <source>
        <dbReference type="EMBL" id="SDM42550.1"/>
    </source>
</evidence>
<reference evidence="2" key="1">
    <citation type="submission" date="2016-10" db="EMBL/GenBank/DDBJ databases">
        <authorList>
            <person name="Varghese N."/>
            <person name="Submissions S."/>
        </authorList>
    </citation>
    <scope>NUCLEOTIDE SEQUENCE [LARGE SCALE GENOMIC DNA]</scope>
    <source>
        <strain evidence="2">CGMCC 1.6199</strain>
    </source>
</reference>
<evidence type="ECO:0000313" key="2">
    <source>
        <dbReference type="Proteomes" id="UP000182347"/>
    </source>
</evidence>
<dbReference type="EMBL" id="FNHF01000003">
    <property type="protein sequence ID" value="SDM42550.1"/>
    <property type="molecule type" value="Genomic_DNA"/>
</dbReference>
<keyword evidence="2" id="KW-1185">Reference proteome</keyword>
<dbReference type="STRING" id="482461.SAMN05216244_2431"/>
<sequence>MNIRDKVIKLMKEEFEVNIDGERLGEEALLVYLEELDKDIVSPKVNKLLPNPVIFQTYVYQEKSEWIIGIAFKEGTDYPLYLVCLKDGKKVYEKVLTQKGIKNAKET</sequence>
<proteinExistence type="predicted"/>
<dbReference type="Proteomes" id="UP000182347">
    <property type="component" value="Unassembled WGS sequence"/>
</dbReference>
<dbReference type="AlphaFoldDB" id="A0A1G9T4H6"/>
<name>A0A1G9T4H6_9BACI</name>
<dbReference type="RefSeq" id="WP_245693787.1">
    <property type="nucleotide sequence ID" value="NZ_FNHF01000003.1"/>
</dbReference>